<comment type="caution">
    <text evidence="14">The sequence shown here is derived from an EMBL/GenBank/DDBJ whole genome shotgun (WGS) entry which is preliminary data.</text>
</comment>
<feature type="transmembrane region" description="Helical" evidence="12">
    <location>
        <begin position="511"/>
        <end position="530"/>
    </location>
</feature>
<dbReference type="InterPro" id="IPR017853">
    <property type="entry name" value="GH"/>
</dbReference>
<name>A0A409YPQ1_9AGAR</name>
<dbReference type="InterPro" id="IPR012946">
    <property type="entry name" value="X8"/>
</dbReference>
<evidence type="ECO:0000256" key="11">
    <source>
        <dbReference type="SAM" id="MobiDB-lite"/>
    </source>
</evidence>
<dbReference type="EMBL" id="NHTK01000868">
    <property type="protein sequence ID" value="PPR04982.1"/>
    <property type="molecule type" value="Genomic_DNA"/>
</dbReference>
<keyword evidence="5 10" id="KW-0732">Signal</keyword>
<dbReference type="Gene3D" id="1.20.58.1040">
    <property type="match status" value="1"/>
</dbReference>
<feature type="chain" id="PRO_5018810036" description="1,3-beta-glucanosyltransferase" evidence="10">
    <location>
        <begin position="24"/>
        <end position="531"/>
    </location>
</feature>
<reference evidence="14 15" key="1">
    <citation type="journal article" date="2018" name="Evol. Lett.">
        <title>Horizontal gene cluster transfer increased hallucinogenic mushroom diversity.</title>
        <authorList>
            <person name="Reynolds H.T."/>
            <person name="Vijayakumar V."/>
            <person name="Gluck-Thaler E."/>
            <person name="Korotkin H.B."/>
            <person name="Matheny P.B."/>
            <person name="Slot J.C."/>
        </authorList>
    </citation>
    <scope>NUCLEOTIDE SEQUENCE [LARGE SCALE GENOMIC DNA]</scope>
    <source>
        <strain evidence="14 15">2629</strain>
    </source>
</reference>
<dbReference type="OrthoDB" id="421038at2759"/>
<evidence type="ECO:0000256" key="8">
    <source>
        <dbReference type="ARBA" id="ARBA00023180"/>
    </source>
</evidence>
<feature type="signal peptide" evidence="10">
    <location>
        <begin position="1"/>
        <end position="23"/>
    </location>
</feature>
<keyword evidence="12" id="KW-0812">Transmembrane</keyword>
<evidence type="ECO:0000313" key="15">
    <source>
        <dbReference type="Proteomes" id="UP000284842"/>
    </source>
</evidence>
<keyword evidence="9 10" id="KW-0449">Lipoprotein</keyword>
<evidence type="ECO:0000256" key="10">
    <source>
        <dbReference type="RuleBase" id="RU361209"/>
    </source>
</evidence>
<dbReference type="PANTHER" id="PTHR31468">
    <property type="entry name" value="1,3-BETA-GLUCANOSYLTRANSFERASE GAS1"/>
    <property type="match status" value="1"/>
</dbReference>
<keyword evidence="8" id="KW-0325">Glycoprotein</keyword>
<dbReference type="AlphaFoldDB" id="A0A409YPQ1"/>
<dbReference type="Gene3D" id="3.20.20.80">
    <property type="entry name" value="Glycosidases"/>
    <property type="match status" value="2"/>
</dbReference>
<dbReference type="GO" id="GO:0005886">
    <property type="term" value="C:plasma membrane"/>
    <property type="evidence" value="ECO:0007669"/>
    <property type="project" value="UniProtKB-SubCell"/>
</dbReference>
<gene>
    <name evidence="14" type="ORF">CVT24_010446</name>
</gene>
<dbReference type="EC" id="2.4.1.-" evidence="10"/>
<dbReference type="GO" id="GO:0071970">
    <property type="term" value="P:fungal-type cell wall (1-&gt;3)-beta-D-glucan biosynthetic process"/>
    <property type="evidence" value="ECO:0007669"/>
    <property type="project" value="TreeGrafter"/>
</dbReference>
<accession>A0A409YPQ1</accession>
<evidence type="ECO:0000313" key="14">
    <source>
        <dbReference type="EMBL" id="PPR04982.1"/>
    </source>
</evidence>
<comment type="function">
    <text evidence="10">Splits internally a 1,3-beta-glucan molecule and transfers the newly generated reducing end (the donor) to the non-reducing end of another 1,3-beta-glucan molecule (the acceptor) forming a 1,3-beta linkage, resulting in the elongation of 1,3-beta-glucan chains in the cell wall.</text>
</comment>
<dbReference type="STRING" id="181874.A0A409YPQ1"/>
<evidence type="ECO:0000256" key="2">
    <source>
        <dbReference type="ARBA" id="ARBA00004589"/>
    </source>
</evidence>
<comment type="subcellular location">
    <subcellularLocation>
        <location evidence="1">Cell envelope</location>
    </subcellularLocation>
    <subcellularLocation>
        <location evidence="10">Cell membrane</location>
        <topology evidence="10">Lipid-anchor</topology>
        <topology evidence="10">GPI-anchor</topology>
    </subcellularLocation>
    <subcellularLocation>
        <location evidence="2">Membrane</location>
        <topology evidence="2">Lipid-anchor</topology>
        <topology evidence="2">GPI-anchor</topology>
    </subcellularLocation>
</comment>
<evidence type="ECO:0000256" key="5">
    <source>
        <dbReference type="ARBA" id="ARBA00022729"/>
    </source>
</evidence>
<evidence type="ECO:0000256" key="9">
    <source>
        <dbReference type="ARBA" id="ARBA00023288"/>
    </source>
</evidence>
<feature type="compositionally biased region" description="Gly residues" evidence="11">
    <location>
        <begin position="482"/>
        <end position="499"/>
    </location>
</feature>
<keyword evidence="15" id="KW-1185">Reference proteome</keyword>
<dbReference type="SUPFAM" id="SSF51445">
    <property type="entry name" value="(Trans)glycosidases"/>
    <property type="match status" value="1"/>
</dbReference>
<dbReference type="Pfam" id="PF03198">
    <property type="entry name" value="Glyco_hydro_72"/>
    <property type="match status" value="1"/>
</dbReference>
<protein>
    <recommendedName>
        <fullName evidence="10">1,3-beta-glucanosyltransferase</fullName>
        <ecNumber evidence="10">2.4.1.-</ecNumber>
    </recommendedName>
</protein>
<keyword evidence="12" id="KW-1133">Transmembrane helix</keyword>
<evidence type="ECO:0000256" key="6">
    <source>
        <dbReference type="ARBA" id="ARBA00023136"/>
    </source>
</evidence>
<sequence>MLVQQLHAVFALVTVFLIHPIFALPKITRTGKYLYDESGARFFIKGIAYQEQGEIASHPNDPRASFLEPSDFIDPLALPDACRRDLPYLQQLGVNTLRVYSVGSRLNHDDCMNLLSQAGIYVTIDLSLPLNGSIDRTAPAWSTNVLDLYTSSIDVFEKYDNVLAYNIGNEVVDGLVTQISPYVKAAARDIKAYLSSNLDDTSIDLFGLNNYEWCGSSGSYRTTTNHFSNYNVALYFSEYGCIRNRPRTWAEVAGLFSAETSTVWSGGIAFSYFPRESVNLGNYGMVTISDDNKTVTPSAEFENLRTAYSAVTFVQTPPQSSSPASTYPSCPAQDQVFLASTTLPGTPSTDSCACLDQSLSCRFIITDSNYSKKLGETIDIACKLLGERGENCDDIGGDGQAGVYGRIAGCHPLVKASYIMSKYYESTDRDPGACSFGGNGTIASTTLQSGLPALAAAASSCIPSHNAVFVPKSVSTGTTPSGNGGNGGNGGGNTGGNNTGGASSLRAGSSIMVGLSIVTAIATVSGVLLTV</sequence>
<dbReference type="GO" id="GO:0042124">
    <property type="term" value="F:1,3-beta-glucanosyltransferase activity"/>
    <property type="evidence" value="ECO:0007669"/>
    <property type="project" value="TreeGrafter"/>
</dbReference>
<evidence type="ECO:0000256" key="12">
    <source>
        <dbReference type="SAM" id="Phobius"/>
    </source>
</evidence>
<dbReference type="FunCoup" id="A0A409YPQ1">
    <property type="interactions" value="71"/>
</dbReference>
<feature type="region of interest" description="Disordered" evidence="11">
    <location>
        <begin position="473"/>
        <end position="501"/>
    </location>
</feature>
<organism evidence="14 15">
    <name type="scientific">Panaeolus cyanescens</name>
    <dbReference type="NCBI Taxonomy" id="181874"/>
    <lineage>
        <taxon>Eukaryota</taxon>
        <taxon>Fungi</taxon>
        <taxon>Dikarya</taxon>
        <taxon>Basidiomycota</taxon>
        <taxon>Agaricomycotina</taxon>
        <taxon>Agaricomycetes</taxon>
        <taxon>Agaricomycetidae</taxon>
        <taxon>Agaricales</taxon>
        <taxon>Agaricineae</taxon>
        <taxon>Galeropsidaceae</taxon>
        <taxon>Panaeolus</taxon>
    </lineage>
</organism>
<keyword evidence="10" id="KW-0808">Transferase</keyword>
<proteinExistence type="inferred from homology"/>
<evidence type="ECO:0000256" key="7">
    <source>
        <dbReference type="ARBA" id="ARBA00023157"/>
    </source>
</evidence>
<evidence type="ECO:0000256" key="3">
    <source>
        <dbReference type="ARBA" id="ARBA00007528"/>
    </source>
</evidence>
<comment type="similarity">
    <text evidence="3 10">Belongs to the glycosyl hydrolase 72 family.</text>
</comment>
<feature type="domain" description="X8" evidence="13">
    <location>
        <begin position="359"/>
        <end position="463"/>
    </location>
</feature>
<dbReference type="SMART" id="SM00768">
    <property type="entry name" value="X8"/>
    <property type="match status" value="1"/>
</dbReference>
<dbReference type="Pfam" id="PF07983">
    <property type="entry name" value="X8"/>
    <property type="match status" value="1"/>
</dbReference>
<dbReference type="InterPro" id="IPR004886">
    <property type="entry name" value="Glucanosyltransferase"/>
</dbReference>
<evidence type="ECO:0000259" key="13">
    <source>
        <dbReference type="SMART" id="SM00768"/>
    </source>
</evidence>
<keyword evidence="6 10" id="KW-0472">Membrane</keyword>
<dbReference type="PANTHER" id="PTHR31468:SF2">
    <property type="entry name" value="1,3-BETA-GLUCANOSYLTRANSFERASE GAS1"/>
    <property type="match status" value="1"/>
</dbReference>
<dbReference type="GO" id="GO:0031505">
    <property type="term" value="P:fungal-type cell wall organization"/>
    <property type="evidence" value="ECO:0007669"/>
    <property type="project" value="TreeGrafter"/>
</dbReference>
<dbReference type="GO" id="GO:0098552">
    <property type="term" value="C:side of membrane"/>
    <property type="evidence" value="ECO:0007669"/>
    <property type="project" value="UniProtKB-KW"/>
</dbReference>
<dbReference type="Proteomes" id="UP000284842">
    <property type="component" value="Unassembled WGS sequence"/>
</dbReference>
<keyword evidence="4 10" id="KW-0336">GPI-anchor</keyword>
<dbReference type="InParanoid" id="A0A409YPQ1"/>
<keyword evidence="7" id="KW-1015">Disulfide bond</keyword>
<evidence type="ECO:0000256" key="4">
    <source>
        <dbReference type="ARBA" id="ARBA00022622"/>
    </source>
</evidence>
<evidence type="ECO:0000256" key="1">
    <source>
        <dbReference type="ARBA" id="ARBA00004196"/>
    </source>
</evidence>